<organism evidence="1">
    <name type="scientific">marine sediment metagenome</name>
    <dbReference type="NCBI Taxonomy" id="412755"/>
    <lineage>
        <taxon>unclassified sequences</taxon>
        <taxon>metagenomes</taxon>
        <taxon>ecological metagenomes</taxon>
    </lineage>
</organism>
<name>X1G794_9ZZZZ</name>
<comment type="caution">
    <text evidence="1">The sequence shown here is derived from an EMBL/GenBank/DDBJ whole genome shotgun (WGS) entry which is preliminary data.</text>
</comment>
<accession>X1G794</accession>
<proteinExistence type="predicted"/>
<dbReference type="AlphaFoldDB" id="X1G794"/>
<protein>
    <submittedName>
        <fullName evidence="1">Uncharacterized protein</fullName>
    </submittedName>
</protein>
<gene>
    <name evidence="1" type="ORF">S03H2_18264</name>
</gene>
<dbReference type="EMBL" id="BARU01009470">
    <property type="protein sequence ID" value="GAH37429.1"/>
    <property type="molecule type" value="Genomic_DNA"/>
</dbReference>
<reference evidence="1" key="1">
    <citation type="journal article" date="2014" name="Front. Microbiol.">
        <title>High frequency of phylogenetically diverse reductive dehalogenase-homologous genes in deep subseafloor sedimentary metagenomes.</title>
        <authorList>
            <person name="Kawai M."/>
            <person name="Futagami T."/>
            <person name="Toyoda A."/>
            <person name="Takaki Y."/>
            <person name="Nishi S."/>
            <person name="Hori S."/>
            <person name="Arai W."/>
            <person name="Tsubouchi T."/>
            <person name="Morono Y."/>
            <person name="Uchiyama I."/>
            <person name="Ito T."/>
            <person name="Fujiyama A."/>
            <person name="Inagaki F."/>
            <person name="Takami H."/>
        </authorList>
    </citation>
    <scope>NUCLEOTIDE SEQUENCE</scope>
    <source>
        <strain evidence="1">Expedition CK06-06</strain>
    </source>
</reference>
<evidence type="ECO:0000313" key="1">
    <source>
        <dbReference type="EMBL" id="GAH37429.1"/>
    </source>
</evidence>
<sequence>VHQAIRDGMQEITIQYTRLLKHLRIHSEILTDINKIKPFSQDLINSLQAWQRLYSNEETKLLALDGDRRISLFETKKYYDRILNMGTCRCLLGLSPEGRNPRKNRITAFDRYSAYFDFFKEGITKKFTKSDIEGFLTSVHTEPSVNDENYGALYLFTDKRTNKVYVGQTIQLL</sequence>
<feature type="non-terminal residue" evidence="1">
    <location>
        <position position="1"/>
    </location>
</feature>